<dbReference type="AlphaFoldDB" id="A0A1R0H6D1"/>
<dbReference type="STRING" id="133383.A0A1R0H6D1"/>
<evidence type="ECO:0000313" key="2">
    <source>
        <dbReference type="Proteomes" id="UP000187455"/>
    </source>
</evidence>
<name>A0A1R0H6D1_9FUNG</name>
<evidence type="ECO:0000313" key="1">
    <source>
        <dbReference type="EMBL" id="OLY84772.1"/>
    </source>
</evidence>
<dbReference type="Proteomes" id="UP000187455">
    <property type="component" value="Unassembled WGS sequence"/>
</dbReference>
<proteinExistence type="predicted"/>
<sequence length="176" mass="20633">MVPEIASDNLRESNGFWDQKKVWVNNVRLRFCKRKDMPETLIIVDELGNLNQEYFKRPHGMEVEEERKWGDAEKLLLVQGIEKYGIGHFREVSDNLLPEWSANDLRVKTIRIIGRQNLQLYKDWKGNSEDIKHEYERNKKIGTELDCWKGGVLVYDDDGKVLKAILDSNDADPPFK</sequence>
<dbReference type="EMBL" id="LSSL01000362">
    <property type="protein sequence ID" value="OLY84772.1"/>
    <property type="molecule type" value="Genomic_DNA"/>
</dbReference>
<dbReference type="OrthoDB" id="608866at2759"/>
<reference evidence="1 2" key="1">
    <citation type="journal article" date="2016" name="Mol. Biol. Evol.">
        <title>Genome-Wide Survey of Gut Fungi (Harpellales) Reveals the First Horizontally Transferred Ubiquitin Gene from a Mosquito Host.</title>
        <authorList>
            <person name="Wang Y."/>
            <person name="White M.M."/>
            <person name="Kvist S."/>
            <person name="Moncalvo J.M."/>
        </authorList>
    </citation>
    <scope>NUCLEOTIDE SEQUENCE [LARGE SCALE GENOMIC DNA]</scope>
    <source>
        <strain evidence="1 2">ALG-7-W6</strain>
    </source>
</reference>
<comment type="caution">
    <text evidence="1">The sequence shown here is derived from an EMBL/GenBank/DDBJ whole genome shotgun (WGS) entry which is preliminary data.</text>
</comment>
<keyword evidence="2" id="KW-1185">Reference proteome</keyword>
<gene>
    <name evidence="1" type="ORF">AYI68_g1057</name>
</gene>
<accession>A0A1R0H6D1</accession>
<evidence type="ECO:0008006" key="3">
    <source>
        <dbReference type="Google" id="ProtNLM"/>
    </source>
</evidence>
<protein>
    <recommendedName>
        <fullName evidence="3">Myb-like domain-containing protein</fullName>
    </recommendedName>
</protein>
<organism evidence="1 2">
    <name type="scientific">Smittium mucronatum</name>
    <dbReference type="NCBI Taxonomy" id="133383"/>
    <lineage>
        <taxon>Eukaryota</taxon>
        <taxon>Fungi</taxon>
        <taxon>Fungi incertae sedis</taxon>
        <taxon>Zoopagomycota</taxon>
        <taxon>Kickxellomycotina</taxon>
        <taxon>Harpellomycetes</taxon>
        <taxon>Harpellales</taxon>
        <taxon>Legeriomycetaceae</taxon>
        <taxon>Smittium</taxon>
    </lineage>
</organism>